<keyword evidence="2" id="KW-0732">Signal</keyword>
<dbReference type="Proteomes" id="UP000236370">
    <property type="component" value="Unassembled WGS sequence"/>
</dbReference>
<accession>A0A2J8Q6M6</accession>
<feature type="signal peptide" evidence="2">
    <location>
        <begin position="1"/>
        <end position="18"/>
    </location>
</feature>
<dbReference type="AlphaFoldDB" id="A0A2J8Q6M6"/>
<dbReference type="EMBL" id="NBAG03000069">
    <property type="protein sequence ID" value="PNI91919.1"/>
    <property type="molecule type" value="Genomic_DNA"/>
</dbReference>
<organism evidence="3 5">
    <name type="scientific">Pan troglodytes</name>
    <name type="common">Chimpanzee</name>
    <dbReference type="NCBI Taxonomy" id="9598"/>
    <lineage>
        <taxon>Eukaryota</taxon>
        <taxon>Metazoa</taxon>
        <taxon>Chordata</taxon>
        <taxon>Craniata</taxon>
        <taxon>Vertebrata</taxon>
        <taxon>Euteleostomi</taxon>
        <taxon>Mammalia</taxon>
        <taxon>Eutheria</taxon>
        <taxon>Euarchontoglires</taxon>
        <taxon>Primates</taxon>
        <taxon>Haplorrhini</taxon>
        <taxon>Catarrhini</taxon>
        <taxon>Hominidae</taxon>
        <taxon>Pan</taxon>
    </lineage>
</organism>
<dbReference type="EMBL" id="NBAG03000069">
    <property type="protein sequence ID" value="PNI91918.1"/>
    <property type="molecule type" value="Genomic_DNA"/>
</dbReference>
<proteinExistence type="predicted"/>
<evidence type="ECO:0000313" key="4">
    <source>
        <dbReference type="EMBL" id="PNI91919.1"/>
    </source>
</evidence>
<comment type="caution">
    <text evidence="3">The sequence shown here is derived from an EMBL/GenBank/DDBJ whole genome shotgun (WGS) entry which is preliminary data.</text>
</comment>
<feature type="non-terminal residue" evidence="3">
    <location>
        <position position="80"/>
    </location>
</feature>
<evidence type="ECO:0000313" key="5">
    <source>
        <dbReference type="Proteomes" id="UP000236370"/>
    </source>
</evidence>
<gene>
    <name evidence="3" type="ORF">CK820_G0041692</name>
</gene>
<name>A0A2J8Q6M6_PANTR</name>
<evidence type="ECO:0000256" key="1">
    <source>
        <dbReference type="SAM" id="MobiDB-lite"/>
    </source>
</evidence>
<feature type="chain" id="PRO_5014560057" evidence="2">
    <location>
        <begin position="19"/>
        <end position="80"/>
    </location>
</feature>
<protein>
    <submittedName>
        <fullName evidence="3">KLK12 isoform 3</fullName>
    </submittedName>
    <submittedName>
        <fullName evidence="4">KLK12 isoform 4</fullName>
    </submittedName>
</protein>
<feature type="region of interest" description="Disordered" evidence="1">
    <location>
        <begin position="20"/>
        <end position="54"/>
    </location>
</feature>
<reference evidence="3 5" key="1">
    <citation type="submission" date="2017-12" db="EMBL/GenBank/DDBJ databases">
        <title>High-resolution comparative analysis of great ape genomes.</title>
        <authorList>
            <person name="Pollen A."/>
            <person name="Hastie A."/>
            <person name="Hormozdiari F."/>
            <person name="Dougherty M."/>
            <person name="Liu R."/>
            <person name="Chaisson M."/>
            <person name="Hoppe E."/>
            <person name="Hill C."/>
            <person name="Pang A."/>
            <person name="Hillier L."/>
            <person name="Baker C."/>
            <person name="Armstrong J."/>
            <person name="Shendure J."/>
            <person name="Paten B."/>
            <person name="Wilson R."/>
            <person name="Chao H."/>
            <person name="Schneider V."/>
            <person name="Ventura M."/>
            <person name="Kronenberg Z."/>
            <person name="Murali S."/>
            <person name="Gordon D."/>
            <person name="Cantsilieris S."/>
            <person name="Munson K."/>
            <person name="Nelson B."/>
            <person name="Raja A."/>
            <person name="Underwood J."/>
            <person name="Diekhans M."/>
            <person name="Fiddes I."/>
            <person name="Haussler D."/>
            <person name="Eichler E."/>
        </authorList>
    </citation>
    <scope>NUCLEOTIDE SEQUENCE [LARGE SCALE GENOMIC DNA]</scope>
    <source>
        <strain evidence="3">Yerkes chimp pedigree #C0471</strain>
        <tissue evidence="3">Blood</tissue>
    </source>
</reference>
<evidence type="ECO:0000256" key="2">
    <source>
        <dbReference type="SAM" id="SignalP"/>
    </source>
</evidence>
<sequence length="80" mass="8944">MGLSIFLLLCVLGEFSQSRERAGLRMDPSTPMRRPHPTPHLSSGPQPGGEEERGFLRASIYLQLSGAQPGSHTEDFQWHR</sequence>
<evidence type="ECO:0000313" key="3">
    <source>
        <dbReference type="EMBL" id="PNI91918.1"/>
    </source>
</evidence>